<sequence length="186" mass="20294">MSRSLKRKKNHWTGKVHESVLCRDEQGRLGLELQGGAEHGLFPVVGELPAGGAACHSGRLLQDELLLEVNDTPVAGLTTRDVHAWSSTARTRCDSSACSVNFNLIHGYLKKNVFNSAQCIRKIAIKPMHSGAVFQTATQAVVPKKEAKHESKPEAMEKAALVLWRVVSDTGSIDMTERAELGNLLK</sequence>
<comment type="caution">
    <text evidence="2">The sequence shown here is derived from an EMBL/GenBank/DDBJ whole genome shotgun (WGS) entry which is preliminary data.</text>
</comment>
<dbReference type="PANTHER" id="PTHR10316:SF27">
    <property type="entry name" value="MEMBRANE-ASSOCIATED GUANYLATE KINASE, WW AND PDZ DOMAIN-CONTAINING PROTEIN 2"/>
    <property type="match status" value="1"/>
</dbReference>
<evidence type="ECO:0000313" key="3">
    <source>
        <dbReference type="Proteomes" id="UP001153269"/>
    </source>
</evidence>
<evidence type="ECO:0000313" key="2">
    <source>
        <dbReference type="EMBL" id="CAB1420946.1"/>
    </source>
</evidence>
<dbReference type="GO" id="GO:0070699">
    <property type="term" value="F:type II activin receptor binding"/>
    <property type="evidence" value="ECO:0007669"/>
    <property type="project" value="TreeGrafter"/>
</dbReference>
<reference evidence="2" key="1">
    <citation type="submission" date="2020-03" db="EMBL/GenBank/DDBJ databases">
        <authorList>
            <person name="Weist P."/>
        </authorList>
    </citation>
    <scope>NUCLEOTIDE SEQUENCE</scope>
</reference>
<dbReference type="PROSITE" id="PS50106">
    <property type="entry name" value="PDZ"/>
    <property type="match status" value="1"/>
</dbReference>
<dbReference type="GO" id="GO:0005737">
    <property type="term" value="C:cytoplasm"/>
    <property type="evidence" value="ECO:0007669"/>
    <property type="project" value="TreeGrafter"/>
</dbReference>
<proteinExistence type="predicted"/>
<dbReference type="GO" id="GO:0043113">
    <property type="term" value="P:receptor clustering"/>
    <property type="evidence" value="ECO:0007669"/>
    <property type="project" value="TreeGrafter"/>
</dbReference>
<dbReference type="GO" id="GO:0046332">
    <property type="term" value="F:SMAD binding"/>
    <property type="evidence" value="ECO:0007669"/>
    <property type="project" value="TreeGrafter"/>
</dbReference>
<dbReference type="PANTHER" id="PTHR10316">
    <property type="entry name" value="MEMBRANE ASSOCIATED GUANYLATE KINASE-RELATED"/>
    <property type="match status" value="1"/>
</dbReference>
<dbReference type="AlphaFoldDB" id="A0A9N7YCS2"/>
<dbReference type="GO" id="GO:0005911">
    <property type="term" value="C:cell-cell junction"/>
    <property type="evidence" value="ECO:0007669"/>
    <property type="project" value="TreeGrafter"/>
</dbReference>
<protein>
    <recommendedName>
        <fullName evidence="1">PDZ domain-containing protein</fullName>
    </recommendedName>
</protein>
<dbReference type="InterPro" id="IPR001478">
    <property type="entry name" value="PDZ"/>
</dbReference>
<dbReference type="Proteomes" id="UP001153269">
    <property type="component" value="Unassembled WGS sequence"/>
</dbReference>
<gene>
    <name evidence="2" type="ORF">PLEPLA_LOCUS8823</name>
</gene>
<name>A0A9N7YCS2_PLEPL</name>
<dbReference type="EMBL" id="CADEAL010000493">
    <property type="protein sequence ID" value="CAB1420946.1"/>
    <property type="molecule type" value="Genomic_DNA"/>
</dbReference>
<feature type="domain" description="PDZ" evidence="1">
    <location>
        <begin position="18"/>
        <end position="82"/>
    </location>
</feature>
<dbReference type="InterPro" id="IPR036034">
    <property type="entry name" value="PDZ_sf"/>
</dbReference>
<accession>A0A9N7YCS2</accession>
<dbReference type="SUPFAM" id="SSF50156">
    <property type="entry name" value="PDZ domain-like"/>
    <property type="match status" value="1"/>
</dbReference>
<dbReference type="Gene3D" id="2.30.42.10">
    <property type="match status" value="1"/>
</dbReference>
<evidence type="ECO:0000259" key="1">
    <source>
        <dbReference type="PROSITE" id="PS50106"/>
    </source>
</evidence>
<dbReference type="GO" id="GO:0007165">
    <property type="term" value="P:signal transduction"/>
    <property type="evidence" value="ECO:0007669"/>
    <property type="project" value="TreeGrafter"/>
</dbReference>
<dbReference type="GO" id="GO:0030425">
    <property type="term" value="C:dendrite"/>
    <property type="evidence" value="ECO:0007669"/>
    <property type="project" value="TreeGrafter"/>
</dbReference>
<dbReference type="GO" id="GO:0005886">
    <property type="term" value="C:plasma membrane"/>
    <property type="evidence" value="ECO:0007669"/>
    <property type="project" value="GOC"/>
</dbReference>
<keyword evidence="3" id="KW-1185">Reference proteome</keyword>
<dbReference type="GO" id="GO:0030159">
    <property type="term" value="F:signaling receptor complex adaptor activity"/>
    <property type="evidence" value="ECO:0007669"/>
    <property type="project" value="TreeGrafter"/>
</dbReference>
<organism evidence="2 3">
    <name type="scientific">Pleuronectes platessa</name>
    <name type="common">European plaice</name>
    <dbReference type="NCBI Taxonomy" id="8262"/>
    <lineage>
        <taxon>Eukaryota</taxon>
        <taxon>Metazoa</taxon>
        <taxon>Chordata</taxon>
        <taxon>Craniata</taxon>
        <taxon>Vertebrata</taxon>
        <taxon>Euteleostomi</taxon>
        <taxon>Actinopterygii</taxon>
        <taxon>Neopterygii</taxon>
        <taxon>Teleostei</taxon>
        <taxon>Neoteleostei</taxon>
        <taxon>Acanthomorphata</taxon>
        <taxon>Carangaria</taxon>
        <taxon>Pleuronectiformes</taxon>
        <taxon>Pleuronectoidei</taxon>
        <taxon>Pleuronectidae</taxon>
        <taxon>Pleuronectes</taxon>
    </lineage>
</organism>
<dbReference type="GO" id="GO:0031697">
    <property type="term" value="F:beta-1 adrenergic receptor binding"/>
    <property type="evidence" value="ECO:0007669"/>
    <property type="project" value="TreeGrafter"/>
</dbReference>